<dbReference type="AlphaFoldDB" id="A0AAN9KVX4"/>
<gene>
    <name evidence="2" type="ORF">VNO77_26743</name>
</gene>
<keyword evidence="1" id="KW-0812">Transmembrane</keyword>
<name>A0AAN9KVX4_CANGL</name>
<sequence length="82" mass="9112">MKPTKTSTGPSIKGGGGGSVVALLLAIFMCLLKALLVMHSHYTQSYDFLWLAIVVNNHNRPRQRKQRWRVLLGHSILKAPTS</sequence>
<comment type="caution">
    <text evidence="2">The sequence shown here is derived from an EMBL/GenBank/DDBJ whole genome shotgun (WGS) entry which is preliminary data.</text>
</comment>
<evidence type="ECO:0000313" key="3">
    <source>
        <dbReference type="Proteomes" id="UP001367508"/>
    </source>
</evidence>
<dbReference type="EMBL" id="JAYMYQ010000006">
    <property type="protein sequence ID" value="KAK7323278.1"/>
    <property type="molecule type" value="Genomic_DNA"/>
</dbReference>
<evidence type="ECO:0000313" key="2">
    <source>
        <dbReference type="EMBL" id="KAK7323278.1"/>
    </source>
</evidence>
<evidence type="ECO:0000256" key="1">
    <source>
        <dbReference type="SAM" id="Phobius"/>
    </source>
</evidence>
<accession>A0AAN9KVX4</accession>
<keyword evidence="1" id="KW-0472">Membrane</keyword>
<organism evidence="2 3">
    <name type="scientific">Canavalia gladiata</name>
    <name type="common">Sword bean</name>
    <name type="synonym">Dolichos gladiatus</name>
    <dbReference type="NCBI Taxonomy" id="3824"/>
    <lineage>
        <taxon>Eukaryota</taxon>
        <taxon>Viridiplantae</taxon>
        <taxon>Streptophyta</taxon>
        <taxon>Embryophyta</taxon>
        <taxon>Tracheophyta</taxon>
        <taxon>Spermatophyta</taxon>
        <taxon>Magnoliopsida</taxon>
        <taxon>eudicotyledons</taxon>
        <taxon>Gunneridae</taxon>
        <taxon>Pentapetalae</taxon>
        <taxon>rosids</taxon>
        <taxon>fabids</taxon>
        <taxon>Fabales</taxon>
        <taxon>Fabaceae</taxon>
        <taxon>Papilionoideae</taxon>
        <taxon>50 kb inversion clade</taxon>
        <taxon>NPAAA clade</taxon>
        <taxon>indigoferoid/millettioid clade</taxon>
        <taxon>Phaseoleae</taxon>
        <taxon>Canavalia</taxon>
    </lineage>
</organism>
<protein>
    <submittedName>
        <fullName evidence="2">Uncharacterized protein</fullName>
    </submittedName>
</protein>
<feature type="transmembrane region" description="Helical" evidence="1">
    <location>
        <begin position="20"/>
        <end position="38"/>
    </location>
</feature>
<dbReference type="Proteomes" id="UP001367508">
    <property type="component" value="Unassembled WGS sequence"/>
</dbReference>
<proteinExistence type="predicted"/>
<reference evidence="2 3" key="1">
    <citation type="submission" date="2024-01" db="EMBL/GenBank/DDBJ databases">
        <title>The genomes of 5 underutilized Papilionoideae crops provide insights into root nodulation and disease resistanc.</title>
        <authorList>
            <person name="Jiang F."/>
        </authorList>
    </citation>
    <scope>NUCLEOTIDE SEQUENCE [LARGE SCALE GENOMIC DNA]</scope>
    <source>
        <strain evidence="2">LVBAO_FW01</strain>
        <tissue evidence="2">Leaves</tissue>
    </source>
</reference>
<keyword evidence="1" id="KW-1133">Transmembrane helix</keyword>
<keyword evidence="3" id="KW-1185">Reference proteome</keyword>